<dbReference type="InterPro" id="IPR035437">
    <property type="entry name" value="SNase_OB-fold_sf"/>
</dbReference>
<dbReference type="AlphaFoldDB" id="A0A7R9MTH4"/>
<evidence type="ECO:0000313" key="3">
    <source>
        <dbReference type="Proteomes" id="UP000728032"/>
    </source>
</evidence>
<feature type="non-terminal residue" evidence="2">
    <location>
        <position position="150"/>
    </location>
</feature>
<dbReference type="EMBL" id="CAJPVJ010052474">
    <property type="protein sequence ID" value="CAG2183276.1"/>
    <property type="molecule type" value="Genomic_DNA"/>
</dbReference>
<protein>
    <submittedName>
        <fullName evidence="2">Uncharacterized protein</fullName>
    </submittedName>
</protein>
<dbReference type="Gene3D" id="2.40.50.90">
    <property type="match status" value="1"/>
</dbReference>
<dbReference type="EMBL" id="CAJPVJ010052484">
    <property type="protein sequence ID" value="CAG2183279.1"/>
    <property type="molecule type" value="Genomic_DNA"/>
</dbReference>
<name>A0A7R9MTH4_9ACAR</name>
<evidence type="ECO:0000313" key="1">
    <source>
        <dbReference type="EMBL" id="CAD7666161.1"/>
    </source>
</evidence>
<gene>
    <name evidence="1" type="ORF">ONB1V03_LOCUS22697</name>
    <name evidence="2" type="ORF">ONB1V03_LOCUS22700</name>
</gene>
<evidence type="ECO:0000313" key="2">
    <source>
        <dbReference type="EMBL" id="CAD7666166.1"/>
    </source>
</evidence>
<accession>A0A7R9MTH4</accession>
<dbReference type="EMBL" id="OC967299">
    <property type="protein sequence ID" value="CAD7666161.1"/>
    <property type="molecule type" value="Genomic_DNA"/>
</dbReference>
<reference evidence="2" key="1">
    <citation type="submission" date="2020-11" db="EMBL/GenBank/DDBJ databases">
        <authorList>
            <person name="Tran Van P."/>
        </authorList>
    </citation>
    <scope>NUCLEOTIDE SEQUENCE</scope>
</reference>
<organism evidence="2">
    <name type="scientific">Oppiella nova</name>
    <dbReference type="NCBI Taxonomy" id="334625"/>
    <lineage>
        <taxon>Eukaryota</taxon>
        <taxon>Metazoa</taxon>
        <taxon>Ecdysozoa</taxon>
        <taxon>Arthropoda</taxon>
        <taxon>Chelicerata</taxon>
        <taxon>Arachnida</taxon>
        <taxon>Acari</taxon>
        <taxon>Acariformes</taxon>
        <taxon>Sarcoptiformes</taxon>
        <taxon>Oribatida</taxon>
        <taxon>Brachypylina</taxon>
        <taxon>Oppioidea</taxon>
        <taxon>Oppiidae</taxon>
        <taxon>Oppiella</taxon>
    </lineage>
</organism>
<dbReference type="EMBL" id="OC967309">
    <property type="protein sequence ID" value="CAD7666166.1"/>
    <property type="molecule type" value="Genomic_DNA"/>
</dbReference>
<sequence length="150" mass="17507">ISCFDSSWSKRAIDYFKKYVSKRHTFTGKIYSSVNRVVRLELFKNDDMKVSFNDELVNIGYAEKWEENSQSKLNHSHRRRDAATRDDSLGHIRFESFAPGVYNPDDAVQLSPEFYPNFGANIRTHERIQLRGPFNPLECTFKGVSRQTSF</sequence>
<proteinExistence type="predicted"/>
<dbReference type="Proteomes" id="UP000728032">
    <property type="component" value="Unassembled WGS sequence"/>
</dbReference>
<dbReference type="OrthoDB" id="66977at2759"/>
<keyword evidence="3" id="KW-1185">Reference proteome</keyword>
<feature type="non-terminal residue" evidence="2">
    <location>
        <position position="1"/>
    </location>
</feature>